<keyword evidence="2" id="KW-0436">Ligase</keyword>
<gene>
    <name evidence="6" type="ORF">ONZ52_22655</name>
</gene>
<keyword evidence="1" id="KW-0963">Cytoplasm</keyword>
<feature type="domain" description="Mur ligase C-terminal" evidence="5">
    <location>
        <begin position="65"/>
        <end position="181"/>
    </location>
</feature>
<evidence type="ECO:0000256" key="2">
    <source>
        <dbReference type="ARBA" id="ARBA00022598"/>
    </source>
</evidence>
<dbReference type="SUPFAM" id="SSF53244">
    <property type="entry name" value="MurD-like peptide ligases, peptide-binding domain"/>
    <property type="match status" value="1"/>
</dbReference>
<dbReference type="Gene3D" id="3.40.1190.10">
    <property type="entry name" value="Mur-like, catalytic domain"/>
    <property type="match status" value="1"/>
</dbReference>
<keyword evidence="7" id="KW-1185">Reference proteome</keyword>
<dbReference type="RefSeq" id="WP_265220868.1">
    <property type="nucleotide sequence ID" value="NZ_JAPEUL010000012.1"/>
</dbReference>
<evidence type="ECO:0000256" key="3">
    <source>
        <dbReference type="ARBA" id="ARBA00022741"/>
    </source>
</evidence>
<evidence type="ECO:0000313" key="7">
    <source>
        <dbReference type="Proteomes" id="UP001431181"/>
    </source>
</evidence>
<dbReference type="InterPro" id="IPR036615">
    <property type="entry name" value="Mur_ligase_C_dom_sf"/>
</dbReference>
<evidence type="ECO:0000313" key="6">
    <source>
        <dbReference type="EMBL" id="MCW4631550.1"/>
    </source>
</evidence>
<dbReference type="EMBL" id="JAPEUL010000012">
    <property type="protein sequence ID" value="MCW4631550.1"/>
    <property type="molecule type" value="Genomic_DNA"/>
</dbReference>
<dbReference type="SUPFAM" id="SSF53623">
    <property type="entry name" value="MurD-like peptide ligases, catalytic domain"/>
    <property type="match status" value="1"/>
</dbReference>
<name>A0ABT3KLX0_9GAMM</name>
<keyword evidence="4" id="KW-0067">ATP-binding</keyword>
<proteinExistence type="predicted"/>
<keyword evidence="3" id="KW-0547">Nucleotide-binding</keyword>
<dbReference type="PANTHER" id="PTHR43692:SF1">
    <property type="entry name" value="UDP-N-ACETYLMURAMOYLALANINE--D-GLUTAMATE LIGASE"/>
    <property type="match status" value="1"/>
</dbReference>
<accession>A0ABT3KLX0</accession>
<sequence>MLKDGDGAWLCKGVERLYHTSQIALKGSHNHANVLAALAMLELLGVDVMSDAVGEVLKTFGGLPHRCETVRVLDGVTYINDSKGTNVGATLAALQGLGSTANKKVLLIAGGEGKGADFRALAKPIQDLVRIVYLFGKDANRIAEVLSPDVEVKHFDTLDQIVLSIAKDSQEGEIALFSPACASLDMYKNYEMRGRHFARLVAEL</sequence>
<comment type="caution">
    <text evidence="6">The sequence shown here is derived from an EMBL/GenBank/DDBJ whole genome shotgun (WGS) entry which is preliminary data.</text>
</comment>
<protein>
    <recommendedName>
        <fullName evidence="5">Mur ligase C-terminal domain-containing protein</fullName>
    </recommendedName>
</protein>
<evidence type="ECO:0000256" key="1">
    <source>
        <dbReference type="ARBA" id="ARBA00022490"/>
    </source>
</evidence>
<reference evidence="6" key="1">
    <citation type="submission" date="2022-11" db="EMBL/GenBank/DDBJ databases">
        <title>Marinomonas sp. nov., isolated from marine algae.</title>
        <authorList>
            <person name="Choi D.G."/>
            <person name="Kim J.M."/>
            <person name="Lee J.K."/>
            <person name="Baek J.H."/>
            <person name="Jeon C.O."/>
        </authorList>
    </citation>
    <scope>NUCLEOTIDE SEQUENCE</scope>
    <source>
        <strain evidence="6">KJ51-3</strain>
    </source>
</reference>
<dbReference type="PANTHER" id="PTHR43692">
    <property type="entry name" value="UDP-N-ACETYLMURAMOYLALANINE--D-GLUTAMATE LIGASE"/>
    <property type="match status" value="1"/>
</dbReference>
<dbReference type="Gene3D" id="3.90.190.20">
    <property type="entry name" value="Mur ligase, C-terminal domain"/>
    <property type="match status" value="1"/>
</dbReference>
<organism evidence="6 7">
    <name type="scientific">Marinomonas rhodophyticola</name>
    <dbReference type="NCBI Taxonomy" id="2992803"/>
    <lineage>
        <taxon>Bacteria</taxon>
        <taxon>Pseudomonadati</taxon>
        <taxon>Pseudomonadota</taxon>
        <taxon>Gammaproteobacteria</taxon>
        <taxon>Oceanospirillales</taxon>
        <taxon>Oceanospirillaceae</taxon>
        <taxon>Marinomonas</taxon>
    </lineage>
</organism>
<dbReference type="InterPro" id="IPR005762">
    <property type="entry name" value="MurD"/>
</dbReference>
<dbReference type="Proteomes" id="UP001431181">
    <property type="component" value="Unassembled WGS sequence"/>
</dbReference>
<dbReference type="InterPro" id="IPR036565">
    <property type="entry name" value="Mur-like_cat_sf"/>
</dbReference>
<evidence type="ECO:0000259" key="5">
    <source>
        <dbReference type="Pfam" id="PF02875"/>
    </source>
</evidence>
<dbReference type="InterPro" id="IPR004101">
    <property type="entry name" value="Mur_ligase_C"/>
</dbReference>
<evidence type="ECO:0000256" key="4">
    <source>
        <dbReference type="ARBA" id="ARBA00022840"/>
    </source>
</evidence>
<dbReference type="Pfam" id="PF02875">
    <property type="entry name" value="Mur_ligase_C"/>
    <property type="match status" value="1"/>
</dbReference>